<evidence type="ECO:0000256" key="2">
    <source>
        <dbReference type="ARBA" id="ARBA00022691"/>
    </source>
</evidence>
<sequence length="295" mass="31584">MEPTEQIYEQVREHYSTASRTTAPKYGQSVAKSFGYTEEELSNIPEDANMGLSCGNPLAITSLKEGETVIDLGSGAGFDIFLASTKIGSSGKAIGVDINDEMLARAEKIKASRGSSVSNVTFIKGNITSVPLPDQTADLIISNCVINLVPYEEKHLVFKEMYRLLKPSGRVAVSDILAKKPLPDKLRKNIAMYVGCIAGAAIVADYEKWFNDAGFKKAVITDTKSDLNVYLDTNEDGTKKSGECCGPVVAVPACCGGDDAKVTSSCSSTTARGDDGEKTDLNEFVGSYKIFAVKD</sequence>
<protein>
    <recommendedName>
        <fullName evidence="5">Arsenite methyltransferase</fullName>
        <ecNumber evidence="4">2.1.1.137</ecNumber>
    </recommendedName>
</protein>
<gene>
    <name evidence="10" type="ORF">QBC36DRAFT_221117</name>
</gene>
<evidence type="ECO:0000256" key="1">
    <source>
        <dbReference type="ARBA" id="ARBA00022679"/>
    </source>
</evidence>
<comment type="catalytic activity">
    <reaction evidence="7">
        <text>arsenic triglutathione + 2 [thioredoxin]-dithiol + 2 S-adenosyl-L-methionine + H2O = dimethylarsinous acid + 2 [thioredoxin]-disulfide + 3 glutathione + 2 S-adenosyl-L-homocysteine + 2 H(+)</text>
        <dbReference type="Rhea" id="RHEA:69464"/>
        <dbReference type="Rhea" id="RHEA-COMP:10698"/>
        <dbReference type="Rhea" id="RHEA-COMP:10700"/>
        <dbReference type="ChEBI" id="CHEBI:15377"/>
        <dbReference type="ChEBI" id="CHEBI:15378"/>
        <dbReference type="ChEBI" id="CHEBI:23808"/>
        <dbReference type="ChEBI" id="CHEBI:29950"/>
        <dbReference type="ChEBI" id="CHEBI:50058"/>
        <dbReference type="ChEBI" id="CHEBI:57856"/>
        <dbReference type="ChEBI" id="CHEBI:57925"/>
        <dbReference type="ChEBI" id="CHEBI:59789"/>
        <dbReference type="ChEBI" id="CHEBI:183640"/>
        <dbReference type="EC" id="2.1.1.137"/>
    </reaction>
</comment>
<dbReference type="GO" id="GO:0030791">
    <property type="term" value="F:arsenite methyltransferase activity"/>
    <property type="evidence" value="ECO:0007669"/>
    <property type="project" value="UniProtKB-EC"/>
</dbReference>
<comment type="similarity">
    <text evidence="3">Belongs to the methyltransferase superfamily. Arsenite methyltransferase family.</text>
</comment>
<evidence type="ECO:0000256" key="6">
    <source>
        <dbReference type="ARBA" id="ARBA00047941"/>
    </source>
</evidence>
<evidence type="ECO:0000256" key="8">
    <source>
        <dbReference type="ARBA" id="ARBA00048428"/>
    </source>
</evidence>
<dbReference type="InterPro" id="IPR029063">
    <property type="entry name" value="SAM-dependent_MTases_sf"/>
</dbReference>
<comment type="catalytic activity">
    <reaction evidence="8">
        <text>arsenic triglutathione + 3 [thioredoxin]-dithiol + 3 S-adenosyl-L-methionine = trimethylarsine + 3 [thioredoxin]-disulfide + 3 glutathione + 3 S-adenosyl-L-homocysteine + 3 H(+)</text>
        <dbReference type="Rhea" id="RHEA:69432"/>
        <dbReference type="Rhea" id="RHEA-COMP:10698"/>
        <dbReference type="Rhea" id="RHEA-COMP:10700"/>
        <dbReference type="ChEBI" id="CHEBI:15378"/>
        <dbReference type="ChEBI" id="CHEBI:27130"/>
        <dbReference type="ChEBI" id="CHEBI:29950"/>
        <dbReference type="ChEBI" id="CHEBI:50058"/>
        <dbReference type="ChEBI" id="CHEBI:57856"/>
        <dbReference type="ChEBI" id="CHEBI:57925"/>
        <dbReference type="ChEBI" id="CHEBI:59789"/>
        <dbReference type="ChEBI" id="CHEBI:183640"/>
        <dbReference type="EC" id="2.1.1.137"/>
    </reaction>
</comment>
<evidence type="ECO:0000313" key="11">
    <source>
        <dbReference type="Proteomes" id="UP001302321"/>
    </source>
</evidence>
<keyword evidence="11" id="KW-1185">Reference proteome</keyword>
<evidence type="ECO:0000256" key="4">
    <source>
        <dbReference type="ARBA" id="ARBA00034521"/>
    </source>
</evidence>
<reference evidence="10" key="1">
    <citation type="journal article" date="2023" name="Mol. Phylogenet. Evol.">
        <title>Genome-scale phylogeny and comparative genomics of the fungal order Sordariales.</title>
        <authorList>
            <person name="Hensen N."/>
            <person name="Bonometti L."/>
            <person name="Westerberg I."/>
            <person name="Brannstrom I.O."/>
            <person name="Guillou S."/>
            <person name="Cros-Aarteil S."/>
            <person name="Calhoun S."/>
            <person name="Haridas S."/>
            <person name="Kuo A."/>
            <person name="Mondo S."/>
            <person name="Pangilinan J."/>
            <person name="Riley R."/>
            <person name="LaButti K."/>
            <person name="Andreopoulos B."/>
            <person name="Lipzen A."/>
            <person name="Chen C."/>
            <person name="Yan M."/>
            <person name="Daum C."/>
            <person name="Ng V."/>
            <person name="Clum A."/>
            <person name="Steindorff A."/>
            <person name="Ohm R.A."/>
            <person name="Martin F."/>
            <person name="Silar P."/>
            <person name="Natvig D.O."/>
            <person name="Lalanne C."/>
            <person name="Gautier V."/>
            <person name="Ament-Velasquez S.L."/>
            <person name="Kruys A."/>
            <person name="Hutchinson M.I."/>
            <person name="Powell A.J."/>
            <person name="Barry K."/>
            <person name="Miller A.N."/>
            <person name="Grigoriev I.V."/>
            <person name="Debuchy R."/>
            <person name="Gladieux P."/>
            <person name="Hiltunen Thoren M."/>
            <person name="Johannesson H."/>
        </authorList>
    </citation>
    <scope>NUCLEOTIDE SEQUENCE</scope>
    <source>
        <strain evidence="10">CBS 892.96</strain>
    </source>
</reference>
<keyword evidence="2" id="KW-0949">S-adenosyl-L-methionine</keyword>
<accession>A0AAN6W3Y1</accession>
<proteinExistence type="inferred from homology"/>
<comment type="catalytic activity">
    <reaction evidence="6">
        <text>arsenic triglutathione + [thioredoxin]-dithiol + S-adenosyl-L-methionine + 2 H2O = methylarsonous acid + [thioredoxin]-disulfide + 3 glutathione + S-adenosyl-L-homocysteine + H(+)</text>
        <dbReference type="Rhea" id="RHEA:69460"/>
        <dbReference type="Rhea" id="RHEA-COMP:10698"/>
        <dbReference type="Rhea" id="RHEA-COMP:10700"/>
        <dbReference type="ChEBI" id="CHEBI:15377"/>
        <dbReference type="ChEBI" id="CHEBI:15378"/>
        <dbReference type="ChEBI" id="CHEBI:17826"/>
        <dbReference type="ChEBI" id="CHEBI:29950"/>
        <dbReference type="ChEBI" id="CHEBI:50058"/>
        <dbReference type="ChEBI" id="CHEBI:57856"/>
        <dbReference type="ChEBI" id="CHEBI:57925"/>
        <dbReference type="ChEBI" id="CHEBI:59789"/>
        <dbReference type="ChEBI" id="CHEBI:183640"/>
        <dbReference type="EC" id="2.1.1.137"/>
    </reaction>
</comment>
<dbReference type="PANTHER" id="PTHR43675">
    <property type="entry name" value="ARSENITE METHYLTRANSFERASE"/>
    <property type="match status" value="1"/>
</dbReference>
<evidence type="ECO:0000259" key="9">
    <source>
        <dbReference type="Pfam" id="PF13847"/>
    </source>
</evidence>
<dbReference type="Gene3D" id="3.40.50.150">
    <property type="entry name" value="Vaccinia Virus protein VP39"/>
    <property type="match status" value="1"/>
</dbReference>
<dbReference type="InterPro" id="IPR025714">
    <property type="entry name" value="Methyltranfer_dom"/>
</dbReference>
<name>A0AAN6W3Y1_9PEZI</name>
<dbReference type="PANTHER" id="PTHR43675:SF8">
    <property type="entry name" value="ARSENITE METHYLTRANSFERASE"/>
    <property type="match status" value="1"/>
</dbReference>
<dbReference type="InterPro" id="IPR026669">
    <property type="entry name" value="Arsenite_MeTrfase-like"/>
</dbReference>
<dbReference type="Pfam" id="PF13847">
    <property type="entry name" value="Methyltransf_31"/>
    <property type="match status" value="1"/>
</dbReference>
<dbReference type="SUPFAM" id="SSF53335">
    <property type="entry name" value="S-adenosyl-L-methionine-dependent methyltransferases"/>
    <property type="match status" value="1"/>
</dbReference>
<evidence type="ECO:0000256" key="5">
    <source>
        <dbReference type="ARBA" id="ARBA00034545"/>
    </source>
</evidence>
<dbReference type="Proteomes" id="UP001302321">
    <property type="component" value="Unassembled WGS sequence"/>
</dbReference>
<organism evidence="10 11">
    <name type="scientific">Triangularia setosa</name>
    <dbReference type="NCBI Taxonomy" id="2587417"/>
    <lineage>
        <taxon>Eukaryota</taxon>
        <taxon>Fungi</taxon>
        <taxon>Dikarya</taxon>
        <taxon>Ascomycota</taxon>
        <taxon>Pezizomycotina</taxon>
        <taxon>Sordariomycetes</taxon>
        <taxon>Sordariomycetidae</taxon>
        <taxon>Sordariales</taxon>
        <taxon>Podosporaceae</taxon>
        <taxon>Triangularia</taxon>
    </lineage>
</organism>
<dbReference type="AlphaFoldDB" id="A0AAN6W3Y1"/>
<keyword evidence="1" id="KW-0808">Transferase</keyword>
<feature type="domain" description="Methyltransferase" evidence="9">
    <location>
        <begin position="64"/>
        <end position="214"/>
    </location>
</feature>
<evidence type="ECO:0000256" key="7">
    <source>
        <dbReference type="ARBA" id="ARBA00047943"/>
    </source>
</evidence>
<comment type="caution">
    <text evidence="10">The sequence shown here is derived from an EMBL/GenBank/DDBJ whole genome shotgun (WGS) entry which is preliminary data.</text>
</comment>
<evidence type="ECO:0000313" key="10">
    <source>
        <dbReference type="EMBL" id="KAK4173192.1"/>
    </source>
</evidence>
<dbReference type="CDD" id="cd02440">
    <property type="entry name" value="AdoMet_MTases"/>
    <property type="match status" value="1"/>
</dbReference>
<evidence type="ECO:0000256" key="3">
    <source>
        <dbReference type="ARBA" id="ARBA00034487"/>
    </source>
</evidence>
<dbReference type="EMBL" id="MU866361">
    <property type="protein sequence ID" value="KAK4173192.1"/>
    <property type="molecule type" value="Genomic_DNA"/>
</dbReference>
<dbReference type="EC" id="2.1.1.137" evidence="4"/>
<reference evidence="10" key="2">
    <citation type="submission" date="2023-05" db="EMBL/GenBank/DDBJ databases">
        <authorList>
            <consortium name="Lawrence Berkeley National Laboratory"/>
            <person name="Steindorff A."/>
            <person name="Hensen N."/>
            <person name="Bonometti L."/>
            <person name="Westerberg I."/>
            <person name="Brannstrom I.O."/>
            <person name="Guillou S."/>
            <person name="Cros-Aarteil S."/>
            <person name="Calhoun S."/>
            <person name="Haridas S."/>
            <person name="Kuo A."/>
            <person name="Mondo S."/>
            <person name="Pangilinan J."/>
            <person name="Riley R."/>
            <person name="Labutti K."/>
            <person name="Andreopoulos B."/>
            <person name="Lipzen A."/>
            <person name="Chen C."/>
            <person name="Yanf M."/>
            <person name="Daum C."/>
            <person name="Ng V."/>
            <person name="Clum A."/>
            <person name="Ohm R."/>
            <person name="Martin F."/>
            <person name="Silar P."/>
            <person name="Natvig D."/>
            <person name="Lalanne C."/>
            <person name="Gautier V."/>
            <person name="Ament-Velasquez S.L."/>
            <person name="Kruys A."/>
            <person name="Hutchinson M.I."/>
            <person name="Powell A.J."/>
            <person name="Barry K."/>
            <person name="Miller A.N."/>
            <person name="Grigoriev I.V."/>
            <person name="Debuchy R."/>
            <person name="Gladieux P."/>
            <person name="Thoren M.H."/>
            <person name="Johannesson H."/>
        </authorList>
    </citation>
    <scope>NUCLEOTIDE SEQUENCE</scope>
    <source>
        <strain evidence="10">CBS 892.96</strain>
    </source>
</reference>